<evidence type="ECO:0000256" key="1">
    <source>
        <dbReference type="SAM" id="MobiDB-lite"/>
    </source>
</evidence>
<evidence type="ECO:0000256" key="2">
    <source>
        <dbReference type="SAM" id="SignalP"/>
    </source>
</evidence>
<sequence>MAGNKPFTKAKWGMAALVLLLVLAGCGAKENGAGQTGNGTGTASENTGNTDNKGGSQESGGKSSDPEALTKVKVVLDWTPNTNHTGLYVARDNGFFKNHGLDVEIVLPGEAGADTMVATGAAEFGVGYQEGITQARIQGVPLVSIAAVIQHNTSGFASPADKNIKTPVDFEGKTYGGWGSPAEAAVIESLMKEEKADASKVKIVNIGDADYFTAVKKNIDFAWIYYAWTGVEAELRGDKINMMYLTDYSDKLDYYTPVLETNEKMIAENGDIVKAFVAGASEGYAYAIEHPEDAAEILIKAVPDLNADLVRASQKWLSPRYQDDAARWGEQRKEVWANYAGWMFEHKLLDKELEADKAFTNEFLPE</sequence>
<feature type="signal peptide" evidence="2">
    <location>
        <begin position="1"/>
        <end position="28"/>
    </location>
</feature>
<evidence type="ECO:0000313" key="4">
    <source>
        <dbReference type="EMBL" id="GGD68859.1"/>
    </source>
</evidence>
<protein>
    <submittedName>
        <fullName evidence="4">ABC transporter substrate-binding protein</fullName>
    </submittedName>
</protein>
<gene>
    <name evidence="4" type="ORF">GCM10010911_28300</name>
</gene>
<proteinExistence type="predicted"/>
<dbReference type="AlphaFoldDB" id="A0A916YZL9"/>
<dbReference type="SUPFAM" id="SSF53850">
    <property type="entry name" value="Periplasmic binding protein-like II"/>
    <property type="match status" value="1"/>
</dbReference>
<evidence type="ECO:0000259" key="3">
    <source>
        <dbReference type="Pfam" id="PF09084"/>
    </source>
</evidence>
<feature type="domain" description="SsuA/THI5-like" evidence="3">
    <location>
        <begin position="81"/>
        <end position="294"/>
    </location>
</feature>
<dbReference type="InterPro" id="IPR027939">
    <property type="entry name" value="NMT1/THI5"/>
</dbReference>
<evidence type="ECO:0000313" key="5">
    <source>
        <dbReference type="Proteomes" id="UP000612456"/>
    </source>
</evidence>
<feature type="region of interest" description="Disordered" evidence="1">
    <location>
        <begin position="33"/>
        <end position="66"/>
    </location>
</feature>
<feature type="compositionally biased region" description="Low complexity" evidence="1">
    <location>
        <begin position="53"/>
        <end position="63"/>
    </location>
</feature>
<reference evidence="4" key="1">
    <citation type="journal article" date="2014" name="Int. J. Syst. Evol. Microbiol.">
        <title>Complete genome sequence of Corynebacterium casei LMG S-19264T (=DSM 44701T), isolated from a smear-ripened cheese.</title>
        <authorList>
            <consortium name="US DOE Joint Genome Institute (JGI-PGF)"/>
            <person name="Walter F."/>
            <person name="Albersmeier A."/>
            <person name="Kalinowski J."/>
            <person name="Ruckert C."/>
        </authorList>
    </citation>
    <scope>NUCLEOTIDE SEQUENCE</scope>
    <source>
        <strain evidence="4">CGMCC 1.15178</strain>
    </source>
</reference>
<dbReference type="GO" id="GO:0009228">
    <property type="term" value="P:thiamine biosynthetic process"/>
    <property type="evidence" value="ECO:0007669"/>
    <property type="project" value="InterPro"/>
</dbReference>
<dbReference type="PROSITE" id="PS51257">
    <property type="entry name" value="PROKAR_LIPOPROTEIN"/>
    <property type="match status" value="1"/>
</dbReference>
<dbReference type="PANTHER" id="PTHR31528">
    <property type="entry name" value="4-AMINO-5-HYDROXYMETHYL-2-METHYLPYRIMIDINE PHOSPHATE SYNTHASE THI11-RELATED"/>
    <property type="match status" value="1"/>
</dbReference>
<dbReference type="InterPro" id="IPR015168">
    <property type="entry name" value="SsuA/THI5"/>
</dbReference>
<keyword evidence="2" id="KW-0732">Signal</keyword>
<dbReference type="EMBL" id="BMHP01000002">
    <property type="protein sequence ID" value="GGD68859.1"/>
    <property type="molecule type" value="Genomic_DNA"/>
</dbReference>
<organism evidence="4 5">
    <name type="scientific">Paenibacillus nasutitermitis</name>
    <dbReference type="NCBI Taxonomy" id="1652958"/>
    <lineage>
        <taxon>Bacteria</taxon>
        <taxon>Bacillati</taxon>
        <taxon>Bacillota</taxon>
        <taxon>Bacilli</taxon>
        <taxon>Bacillales</taxon>
        <taxon>Paenibacillaceae</taxon>
        <taxon>Paenibacillus</taxon>
    </lineage>
</organism>
<dbReference type="PANTHER" id="PTHR31528:SF3">
    <property type="entry name" value="THIAMINE BIOSYNTHESIS PROTEIN HI_0357-RELATED"/>
    <property type="match status" value="1"/>
</dbReference>
<dbReference type="RefSeq" id="WP_188992594.1">
    <property type="nucleotide sequence ID" value="NZ_BMHP01000002.1"/>
</dbReference>
<feature type="chain" id="PRO_5037641617" evidence="2">
    <location>
        <begin position="29"/>
        <end position="366"/>
    </location>
</feature>
<name>A0A916YZL9_9BACL</name>
<dbReference type="Pfam" id="PF09084">
    <property type="entry name" value="NMT1"/>
    <property type="match status" value="1"/>
</dbReference>
<comment type="caution">
    <text evidence="4">The sequence shown here is derived from an EMBL/GenBank/DDBJ whole genome shotgun (WGS) entry which is preliminary data.</text>
</comment>
<accession>A0A916YZL9</accession>
<keyword evidence="5" id="KW-1185">Reference proteome</keyword>
<reference evidence="4" key="2">
    <citation type="submission" date="2020-09" db="EMBL/GenBank/DDBJ databases">
        <authorList>
            <person name="Sun Q."/>
            <person name="Zhou Y."/>
        </authorList>
    </citation>
    <scope>NUCLEOTIDE SEQUENCE</scope>
    <source>
        <strain evidence="4">CGMCC 1.15178</strain>
    </source>
</reference>
<dbReference type="Gene3D" id="3.40.190.10">
    <property type="entry name" value="Periplasmic binding protein-like II"/>
    <property type="match status" value="2"/>
</dbReference>
<dbReference type="Proteomes" id="UP000612456">
    <property type="component" value="Unassembled WGS sequence"/>
</dbReference>